<dbReference type="Gene3D" id="1.10.10.10">
    <property type="entry name" value="Winged helix-like DNA-binding domain superfamily/Winged helix DNA-binding domain"/>
    <property type="match status" value="1"/>
</dbReference>
<protein>
    <submittedName>
        <fullName evidence="2">Transcriptional regulator</fullName>
    </submittedName>
</protein>
<dbReference type="GO" id="GO:0006355">
    <property type="term" value="P:regulation of DNA-templated transcription"/>
    <property type="evidence" value="ECO:0007669"/>
    <property type="project" value="InterPro"/>
</dbReference>
<accession>A0A6M3ZSD4</accession>
<reference evidence="2 3" key="1">
    <citation type="journal article" date="2012" name="J. Bacteriol.">
        <title>Genome sequence of the pathogenic Herbaspirillum seropedicae strain Os34, isolated from rice roots.</title>
        <authorList>
            <person name="Ye W."/>
            <person name="Ye S."/>
            <person name="Liu J."/>
            <person name="Chang S."/>
            <person name="Chen M."/>
            <person name="Zhu B."/>
            <person name="Guo L."/>
            <person name="An Q."/>
        </authorList>
    </citation>
    <scope>NUCLEOTIDE SEQUENCE [LARGE SCALE GENOMIC DNA]</scope>
    <source>
        <strain evidence="2 3">Os34</strain>
    </source>
</reference>
<dbReference type="GO" id="GO:0003677">
    <property type="term" value="F:DNA binding"/>
    <property type="evidence" value="ECO:0007669"/>
    <property type="project" value="InterPro"/>
</dbReference>
<feature type="domain" description="HTH iclR-type" evidence="1">
    <location>
        <begin position="46"/>
        <end position="80"/>
    </location>
</feature>
<dbReference type="SUPFAM" id="SSF46785">
    <property type="entry name" value="Winged helix' DNA-binding domain"/>
    <property type="match status" value="1"/>
</dbReference>
<evidence type="ECO:0000313" key="2">
    <source>
        <dbReference type="EMBL" id="QJQ00392.1"/>
    </source>
</evidence>
<dbReference type="InterPro" id="IPR005471">
    <property type="entry name" value="Tscrpt_reg_IclR_N"/>
</dbReference>
<name>A0A6M3ZSD4_9BURK</name>
<dbReference type="InterPro" id="IPR036390">
    <property type="entry name" value="WH_DNA-bd_sf"/>
</dbReference>
<dbReference type="Pfam" id="PF09339">
    <property type="entry name" value="HTH_IclR"/>
    <property type="match status" value="1"/>
</dbReference>
<dbReference type="Proteomes" id="UP000501648">
    <property type="component" value="Chromosome"/>
</dbReference>
<organism evidence="2 3">
    <name type="scientific">Herbaspirillum rubrisubalbicans Os34</name>
    <dbReference type="NCBI Taxonomy" id="1235827"/>
    <lineage>
        <taxon>Bacteria</taxon>
        <taxon>Pseudomonadati</taxon>
        <taxon>Pseudomonadota</taxon>
        <taxon>Betaproteobacteria</taxon>
        <taxon>Burkholderiales</taxon>
        <taxon>Oxalobacteraceae</taxon>
        <taxon>Herbaspirillum</taxon>
    </lineage>
</organism>
<sequence>MEVDMNVVEMSAQADADLQVRAQQMGVPPEVLLIVETLQADAQEKEGAALSLARLSKRTQLRMSTLRRFLSALEEAGVVKVEMNEDGTGSVSLLVSPQ</sequence>
<evidence type="ECO:0000313" key="3">
    <source>
        <dbReference type="Proteomes" id="UP000501648"/>
    </source>
</evidence>
<proteinExistence type="predicted"/>
<gene>
    <name evidence="2" type="ORF">C798_09150</name>
</gene>
<dbReference type="EMBL" id="CP008956">
    <property type="protein sequence ID" value="QJQ00392.1"/>
    <property type="molecule type" value="Genomic_DNA"/>
</dbReference>
<dbReference type="InterPro" id="IPR036388">
    <property type="entry name" value="WH-like_DNA-bd_sf"/>
</dbReference>
<evidence type="ECO:0000259" key="1">
    <source>
        <dbReference type="Pfam" id="PF09339"/>
    </source>
</evidence>
<dbReference type="AlphaFoldDB" id="A0A6M3ZSD4"/>